<proteinExistence type="predicted"/>
<evidence type="ECO:0000313" key="4">
    <source>
        <dbReference type="EMBL" id="MBO2010804.1"/>
    </source>
</evidence>
<dbReference type="Pfam" id="PF13884">
    <property type="entry name" value="Peptidase_S74"/>
    <property type="match status" value="1"/>
</dbReference>
<evidence type="ECO:0000313" key="5">
    <source>
        <dbReference type="Proteomes" id="UP000664369"/>
    </source>
</evidence>
<feature type="coiled-coil region" evidence="1">
    <location>
        <begin position="420"/>
        <end position="447"/>
    </location>
</feature>
<feature type="signal peptide" evidence="2">
    <location>
        <begin position="1"/>
        <end position="22"/>
    </location>
</feature>
<protein>
    <submittedName>
        <fullName evidence="4">Tail fiber domain-containing protein</fullName>
    </submittedName>
</protein>
<keyword evidence="2" id="KW-0732">Signal</keyword>
<dbReference type="EMBL" id="JAGETZ010000008">
    <property type="protein sequence ID" value="MBO2010804.1"/>
    <property type="molecule type" value="Genomic_DNA"/>
</dbReference>
<gene>
    <name evidence="4" type="ORF">J4E00_17210</name>
</gene>
<evidence type="ECO:0000256" key="1">
    <source>
        <dbReference type="SAM" id="Coils"/>
    </source>
</evidence>
<dbReference type="RefSeq" id="WP_208176433.1">
    <property type="nucleotide sequence ID" value="NZ_JAGETZ010000008.1"/>
</dbReference>
<evidence type="ECO:0000259" key="3">
    <source>
        <dbReference type="PROSITE" id="PS51688"/>
    </source>
</evidence>
<dbReference type="PROSITE" id="PS51688">
    <property type="entry name" value="ICA"/>
    <property type="match status" value="1"/>
</dbReference>
<organism evidence="4 5">
    <name type="scientific">Hymenobacter negativus</name>
    <dbReference type="NCBI Taxonomy" id="2795026"/>
    <lineage>
        <taxon>Bacteria</taxon>
        <taxon>Pseudomonadati</taxon>
        <taxon>Bacteroidota</taxon>
        <taxon>Cytophagia</taxon>
        <taxon>Cytophagales</taxon>
        <taxon>Hymenobacteraceae</taxon>
        <taxon>Hymenobacter</taxon>
    </lineage>
</organism>
<comment type="caution">
    <text evidence="4">The sequence shown here is derived from an EMBL/GenBank/DDBJ whole genome shotgun (WGS) entry which is preliminary data.</text>
</comment>
<dbReference type="InterPro" id="IPR030392">
    <property type="entry name" value="S74_ICA"/>
</dbReference>
<keyword evidence="5" id="KW-1185">Reference proteome</keyword>
<keyword evidence="1" id="KW-0175">Coiled coil</keyword>
<dbReference type="Proteomes" id="UP000664369">
    <property type="component" value="Unassembled WGS sequence"/>
</dbReference>
<feature type="domain" description="Peptidase S74" evidence="3">
    <location>
        <begin position="348"/>
        <end position="455"/>
    </location>
</feature>
<accession>A0ABS3QHT9</accession>
<sequence length="475" mass="49067">MKTIFRSLFLLMISAAAHQAAAQVGIGTLTPDASAALEIRATNKGLLIPQVTLTSLTDGNTIPTPGTGLLVFNRNAAISGGVGFYYNAGTAAAPSWTKLSTGTAPTGSDWSLTGNAATDSIANFLVTNDVKPVRLGINGQEKARLHTNSAFWLGGDPLGSASFPDNQLLIGYQAGKKLPTISFNNPFMGYQAGLKTTSKYNQFSGFQVGHSNTTADGNYFVGFQAGINSTSGGGNTLLGFLVGHNVATGADNTALDNQAGTTVSGGSNNLFLGVGADASQGNITNATAIGANSRVGGNNLMAFGTSTNTWIFGRSTIGSSAFALQVGTNGSNGNGAYLSDGGTWTNASDINLKENIQPVEGAQVLGLIRELPLSRWTYEGTNDEIHLGPMAQDFYRLLHLGLNDTSVSTIDPAGMALVGVQELARQSDALKAENAQLRQQLQAEQTGQNALDARLAALEQGGARSAAALVAQATR</sequence>
<evidence type="ECO:0000256" key="2">
    <source>
        <dbReference type="SAM" id="SignalP"/>
    </source>
</evidence>
<name>A0ABS3QHT9_9BACT</name>
<feature type="chain" id="PRO_5046229942" evidence="2">
    <location>
        <begin position="23"/>
        <end position="475"/>
    </location>
</feature>
<reference evidence="4 5" key="1">
    <citation type="submission" date="2021-03" db="EMBL/GenBank/DDBJ databases">
        <authorList>
            <person name="Kim M.K."/>
        </authorList>
    </citation>
    <scope>NUCLEOTIDE SEQUENCE [LARGE SCALE GENOMIC DNA]</scope>
    <source>
        <strain evidence="4 5">BT442</strain>
    </source>
</reference>